<dbReference type="Pfam" id="PF04536">
    <property type="entry name" value="TPM_phosphatase"/>
    <property type="match status" value="1"/>
</dbReference>
<dbReference type="InterPro" id="IPR007621">
    <property type="entry name" value="TPM_dom"/>
</dbReference>
<protein>
    <submittedName>
        <fullName evidence="3">Putative membrane protein</fullName>
    </submittedName>
</protein>
<dbReference type="OrthoDB" id="5825388at2"/>
<evidence type="ECO:0000313" key="3">
    <source>
        <dbReference type="EMBL" id="SKA30812.1"/>
    </source>
</evidence>
<dbReference type="AlphaFoldDB" id="A0A1T4SRN0"/>
<dbReference type="RefSeq" id="WP_085936778.1">
    <property type="nucleotide sequence ID" value="NZ_FUWJ01000009.1"/>
</dbReference>
<dbReference type="STRING" id="225324.SAMN02745126_05029"/>
<accession>A0A1T4SRN0</accession>
<keyword evidence="4" id="KW-1185">Reference proteome</keyword>
<dbReference type="Gene3D" id="3.10.310.50">
    <property type="match status" value="1"/>
</dbReference>
<evidence type="ECO:0000313" key="4">
    <source>
        <dbReference type="Proteomes" id="UP000190092"/>
    </source>
</evidence>
<dbReference type="PANTHER" id="PTHR30373:SF8">
    <property type="entry name" value="BLL7265 PROTEIN"/>
    <property type="match status" value="1"/>
</dbReference>
<keyword evidence="1" id="KW-0812">Transmembrane</keyword>
<name>A0A1T4SRN0_9HYPH</name>
<keyword evidence="1" id="KW-1133">Transmembrane helix</keyword>
<organism evidence="3 4">
    <name type="scientific">Enhydrobacter aerosaccus</name>
    <dbReference type="NCBI Taxonomy" id="225324"/>
    <lineage>
        <taxon>Bacteria</taxon>
        <taxon>Pseudomonadati</taxon>
        <taxon>Pseudomonadota</taxon>
        <taxon>Alphaproteobacteria</taxon>
        <taxon>Hyphomicrobiales</taxon>
        <taxon>Enhydrobacter</taxon>
    </lineage>
</organism>
<dbReference type="Proteomes" id="UP000190092">
    <property type="component" value="Unassembled WGS sequence"/>
</dbReference>
<feature type="transmembrane region" description="Helical" evidence="1">
    <location>
        <begin position="44"/>
        <end position="65"/>
    </location>
</feature>
<sequence length="207" mass="22774">MDRSTDLSSEDRARISAAIHAAEQRTSGEIVCVLAERSVDATGLPILIAAVIALLAPWLLVHFTMLPVAQILLIQAALFVVLLPILCLPRLRAALLPARVRRAIAHRVAMEQFALRGVSRTKDRTGILVFVSLAERYARIIADEGIAARVPQAEWQRAIDALIGHMRDGRIADGFIVAIDRCADVLATHFPHTDAPRDELPDRIYLI</sequence>
<feature type="transmembrane region" description="Helical" evidence="1">
    <location>
        <begin position="71"/>
        <end position="91"/>
    </location>
</feature>
<evidence type="ECO:0000259" key="2">
    <source>
        <dbReference type="Pfam" id="PF04536"/>
    </source>
</evidence>
<dbReference type="PANTHER" id="PTHR30373">
    <property type="entry name" value="UPF0603 PROTEIN YGCG"/>
    <property type="match status" value="1"/>
</dbReference>
<dbReference type="EMBL" id="FUWJ01000009">
    <property type="protein sequence ID" value="SKA30812.1"/>
    <property type="molecule type" value="Genomic_DNA"/>
</dbReference>
<keyword evidence="1" id="KW-0472">Membrane</keyword>
<proteinExistence type="predicted"/>
<feature type="domain" description="TPM" evidence="2">
    <location>
        <begin position="108"/>
        <end position="184"/>
    </location>
</feature>
<reference evidence="4" key="1">
    <citation type="submission" date="2017-02" db="EMBL/GenBank/DDBJ databases">
        <authorList>
            <person name="Varghese N."/>
            <person name="Submissions S."/>
        </authorList>
    </citation>
    <scope>NUCLEOTIDE SEQUENCE [LARGE SCALE GENOMIC DNA]</scope>
    <source>
        <strain evidence="4">ATCC 27094</strain>
    </source>
</reference>
<evidence type="ECO:0000256" key="1">
    <source>
        <dbReference type="SAM" id="Phobius"/>
    </source>
</evidence>
<gene>
    <name evidence="3" type="ORF">SAMN02745126_05029</name>
</gene>